<evidence type="ECO:0000313" key="2">
    <source>
        <dbReference type="Proteomes" id="UP000566819"/>
    </source>
</evidence>
<evidence type="ECO:0000313" key="1">
    <source>
        <dbReference type="EMBL" id="KAF4633763.1"/>
    </source>
</evidence>
<accession>A0A8H4W4D3</accession>
<dbReference type="AlphaFoldDB" id="A0A8H4W4D3"/>
<comment type="caution">
    <text evidence="1">The sequence shown here is derived from an EMBL/GenBank/DDBJ whole genome shotgun (WGS) entry which is preliminary data.</text>
</comment>
<reference evidence="1 2" key="1">
    <citation type="submission" date="2020-03" db="EMBL/GenBank/DDBJ databases">
        <title>Draft Genome Sequence of Cudoniella acicularis.</title>
        <authorList>
            <person name="Buettner E."/>
            <person name="Kellner H."/>
        </authorList>
    </citation>
    <scope>NUCLEOTIDE SEQUENCE [LARGE SCALE GENOMIC DNA]</scope>
    <source>
        <strain evidence="1 2">DSM 108380</strain>
    </source>
</reference>
<name>A0A8H4W4D3_9HELO</name>
<dbReference type="Proteomes" id="UP000566819">
    <property type="component" value="Unassembled WGS sequence"/>
</dbReference>
<dbReference type="EMBL" id="JAAMPI010000234">
    <property type="protein sequence ID" value="KAF4633763.1"/>
    <property type="molecule type" value="Genomic_DNA"/>
</dbReference>
<proteinExistence type="predicted"/>
<organism evidence="1 2">
    <name type="scientific">Cudoniella acicularis</name>
    <dbReference type="NCBI Taxonomy" id="354080"/>
    <lineage>
        <taxon>Eukaryota</taxon>
        <taxon>Fungi</taxon>
        <taxon>Dikarya</taxon>
        <taxon>Ascomycota</taxon>
        <taxon>Pezizomycotina</taxon>
        <taxon>Leotiomycetes</taxon>
        <taxon>Helotiales</taxon>
        <taxon>Tricladiaceae</taxon>
        <taxon>Cudoniella</taxon>
    </lineage>
</organism>
<protein>
    <submittedName>
        <fullName evidence="1">Uncharacterized protein</fullName>
    </submittedName>
</protein>
<sequence>MRTGVLAKSHFSLNPISTRNPVMTQWLSSGLEDPTDYSSLPVFPSTRSESKRTAYRDTWTAGKNSQDESEEVFFRNLRRDMGRNGVAERFGIAAAEVCHQRKFFFTRNGFLASVLEH</sequence>
<keyword evidence="2" id="KW-1185">Reference proteome</keyword>
<gene>
    <name evidence="1" type="ORF">G7Y89_g4353</name>
</gene>